<proteinExistence type="predicted"/>
<evidence type="ECO:0000313" key="2">
    <source>
        <dbReference type="Proteomes" id="UP000014614"/>
    </source>
</evidence>
<protein>
    <submittedName>
        <fullName evidence="1">Uncharacterized protein</fullName>
    </submittedName>
</protein>
<dbReference type="HOGENOM" id="CLU_3372129_0_0_10"/>
<dbReference type="EMBL" id="ATFP01000055">
    <property type="protein sequence ID" value="EPH15004.1"/>
    <property type="molecule type" value="Genomic_DNA"/>
</dbReference>
<dbReference type="AlphaFoldDB" id="S3XWA2"/>
<name>S3XWA2_BACSE</name>
<sequence length="34" mass="3975">MDKLRFAYLCLGKHQNRLPNNANYLDCFNISAMV</sequence>
<reference evidence="1 2" key="1">
    <citation type="submission" date="2013-05" db="EMBL/GenBank/DDBJ databases">
        <title>The Genome Sequence of Bacteroides stercoris CC31F.</title>
        <authorList>
            <consortium name="The Broad Institute Genomics Platform"/>
            <person name="Earl A."/>
            <person name="Ward D."/>
            <person name="Feldgarden M."/>
            <person name="Gevers D."/>
            <person name="Oliphant K."/>
            <person name="Allen-Vercoe E."/>
            <person name="Walker B."/>
            <person name="Young S."/>
            <person name="Zeng Q."/>
            <person name="Gargeya S."/>
            <person name="Fitzgerald M."/>
            <person name="Haas B."/>
            <person name="Abouelleil A."/>
            <person name="Allen A.W."/>
            <person name="Alvarado L."/>
            <person name="Arachchi H.M."/>
            <person name="Berlin A.M."/>
            <person name="Chapman S.B."/>
            <person name="Gainer-Dewar J."/>
            <person name="Goldberg J."/>
            <person name="Griggs A."/>
            <person name="Gujja S."/>
            <person name="Hansen M."/>
            <person name="Howarth C."/>
            <person name="Imamovic A."/>
            <person name="Ireland A."/>
            <person name="Larimer J."/>
            <person name="McCowan C."/>
            <person name="Murphy C."/>
            <person name="Pearson M."/>
            <person name="Poon T.W."/>
            <person name="Priest M."/>
            <person name="Roberts A."/>
            <person name="Saif S."/>
            <person name="Shea T."/>
            <person name="Sisk P."/>
            <person name="Sykes S."/>
            <person name="Wortman J."/>
            <person name="Nusbaum C."/>
            <person name="Birren B."/>
        </authorList>
    </citation>
    <scope>NUCLEOTIDE SEQUENCE [LARGE SCALE GENOMIC DNA]</scope>
    <source>
        <strain evidence="1 2">CC31F</strain>
    </source>
</reference>
<accession>S3XWA2</accession>
<comment type="caution">
    <text evidence="1">The sequence shown here is derived from an EMBL/GenBank/DDBJ whole genome shotgun (WGS) entry which is preliminary data.</text>
</comment>
<organism evidence="1 2">
    <name type="scientific">Bacteroides stercoris CC31F</name>
    <dbReference type="NCBI Taxonomy" id="1073351"/>
    <lineage>
        <taxon>Bacteria</taxon>
        <taxon>Pseudomonadati</taxon>
        <taxon>Bacteroidota</taxon>
        <taxon>Bacteroidia</taxon>
        <taxon>Bacteroidales</taxon>
        <taxon>Bacteroidaceae</taxon>
        <taxon>Bacteroides</taxon>
    </lineage>
</organism>
<evidence type="ECO:0000313" key="1">
    <source>
        <dbReference type="EMBL" id="EPH15004.1"/>
    </source>
</evidence>
<dbReference type="Proteomes" id="UP000014614">
    <property type="component" value="Unassembled WGS sequence"/>
</dbReference>
<gene>
    <name evidence="1" type="ORF">HMPREF1181_03470</name>
</gene>